<sequence>MDESLRDAKEKLQEQMQQQKEQFERQLQDFLQPLPEEPKDEFGFTVKQLAIAKQAFLQWRQRKYVSMAEAILQNASALKEAQVMSQQMDKSVVFQFTVVDSGYTFGSSYDLVLNGISAEDDEELEGCPKPCVA</sequence>
<evidence type="ECO:0000313" key="2">
    <source>
        <dbReference type="EMBL" id="KAK5276519.1"/>
    </source>
</evidence>
<organism evidence="2 3">
    <name type="scientific">Cryomyces antarcticus</name>
    <dbReference type="NCBI Taxonomy" id="329879"/>
    <lineage>
        <taxon>Eukaryota</taxon>
        <taxon>Fungi</taxon>
        <taxon>Dikarya</taxon>
        <taxon>Ascomycota</taxon>
        <taxon>Pezizomycotina</taxon>
        <taxon>Dothideomycetes</taxon>
        <taxon>Dothideomycetes incertae sedis</taxon>
        <taxon>Cryomyces</taxon>
    </lineage>
</organism>
<feature type="coiled-coil region" evidence="1">
    <location>
        <begin position="2"/>
        <end position="29"/>
    </location>
</feature>
<evidence type="ECO:0000313" key="3">
    <source>
        <dbReference type="Proteomes" id="UP001357485"/>
    </source>
</evidence>
<reference evidence="2 3" key="1">
    <citation type="submission" date="2023-08" db="EMBL/GenBank/DDBJ databases">
        <title>Black Yeasts Isolated from many extreme environments.</title>
        <authorList>
            <person name="Coleine C."/>
            <person name="Stajich J.E."/>
            <person name="Selbmann L."/>
        </authorList>
    </citation>
    <scope>NUCLEOTIDE SEQUENCE [LARGE SCALE GENOMIC DNA]</scope>
    <source>
        <strain evidence="2 3">CCFEE 536</strain>
    </source>
</reference>
<feature type="non-terminal residue" evidence="2">
    <location>
        <position position="133"/>
    </location>
</feature>
<dbReference type="EMBL" id="JAVRRA010003337">
    <property type="protein sequence ID" value="KAK5276519.1"/>
    <property type="molecule type" value="Genomic_DNA"/>
</dbReference>
<proteinExistence type="predicted"/>
<gene>
    <name evidence="2" type="ORF">LTR16_011078</name>
</gene>
<dbReference type="Proteomes" id="UP001357485">
    <property type="component" value="Unassembled WGS sequence"/>
</dbReference>
<keyword evidence="3" id="KW-1185">Reference proteome</keyword>
<protein>
    <submittedName>
        <fullName evidence="2">Uncharacterized protein</fullName>
    </submittedName>
</protein>
<comment type="caution">
    <text evidence="2">The sequence shown here is derived from an EMBL/GenBank/DDBJ whole genome shotgun (WGS) entry which is preliminary data.</text>
</comment>
<keyword evidence="1" id="KW-0175">Coiled coil</keyword>
<evidence type="ECO:0000256" key="1">
    <source>
        <dbReference type="SAM" id="Coils"/>
    </source>
</evidence>
<name>A0ABR0M3L9_9PEZI</name>
<accession>A0ABR0M3L9</accession>